<dbReference type="OrthoDB" id="35908at2157"/>
<feature type="compositionally biased region" description="Basic and acidic residues" evidence="1">
    <location>
        <begin position="223"/>
        <end position="241"/>
    </location>
</feature>
<dbReference type="SUPFAM" id="SSF159659">
    <property type="entry name" value="Cgl1923-like"/>
    <property type="match status" value="1"/>
</dbReference>
<evidence type="ECO:0000313" key="2">
    <source>
        <dbReference type="EMBL" id="ADN36564.1"/>
    </source>
</evidence>
<protein>
    <recommendedName>
        <fullName evidence="4">Proteasome assembly chaperone family protein</fullName>
    </recommendedName>
</protein>
<keyword evidence="3" id="KW-1185">Reference proteome</keyword>
<dbReference type="STRING" id="679926.Mpet_1812"/>
<evidence type="ECO:0000313" key="3">
    <source>
        <dbReference type="Proteomes" id="UP000006565"/>
    </source>
</evidence>
<dbReference type="Proteomes" id="UP000006565">
    <property type="component" value="Chromosome"/>
</dbReference>
<dbReference type="PANTHER" id="PTHR35610:SF8">
    <property type="entry name" value="3-ISOPROPYLMALATE DEHYDRATASE"/>
    <property type="match status" value="1"/>
</dbReference>
<name>E1RI99_METP4</name>
<dbReference type="GeneID" id="9744289"/>
<dbReference type="EMBL" id="CP002117">
    <property type="protein sequence ID" value="ADN36564.1"/>
    <property type="molecule type" value="Genomic_DNA"/>
</dbReference>
<sequence length="241" mass="26625">MEDIRIKAEPSKGKHDIALIGFPGSGLVGSISMQYLVDNAGFEYVGSITSKYFPPIVMMMDGLVNAPLRIYEKDSMFAFVSDIPIHPTISYELSNTIIQWLKDYDVGEINVIAGIVTNTLEKRVFGVATEQGLLEKIKDHTEILSMGSISGVPGSILSDCKALEIPCIGFLGETVNTPDPRSAVSVLEVLNKVYEELNVDVKPLMEQAEEIEATMQKMAEQVQKTEEQQQVPKKEHLPMYG</sequence>
<dbReference type="Gene3D" id="3.40.50.10900">
    <property type="entry name" value="PAC-like subunit"/>
    <property type="match status" value="1"/>
</dbReference>
<dbReference type="RefSeq" id="WP_013329741.1">
    <property type="nucleotide sequence ID" value="NC_014507.1"/>
</dbReference>
<feature type="region of interest" description="Disordered" evidence="1">
    <location>
        <begin position="222"/>
        <end position="241"/>
    </location>
</feature>
<dbReference type="InterPro" id="IPR019151">
    <property type="entry name" value="Proteasome_assmbl_chaperone_2"/>
</dbReference>
<dbReference type="PANTHER" id="PTHR35610">
    <property type="entry name" value="3-ISOPROPYLMALATE DEHYDRATASE-RELATED"/>
    <property type="match status" value="1"/>
</dbReference>
<dbReference type="KEGG" id="mpi:Mpet_1812"/>
<accession>E1RI99</accession>
<dbReference type="eggNOG" id="arCOG00347">
    <property type="taxonomic scope" value="Archaea"/>
</dbReference>
<organism evidence="2 3">
    <name type="scientific">Methanolacinia petrolearia (strain DSM 11571 / OCM 486 / SEBR 4847)</name>
    <name type="common">Methanoplanus petrolearius</name>
    <dbReference type="NCBI Taxonomy" id="679926"/>
    <lineage>
        <taxon>Archaea</taxon>
        <taxon>Methanobacteriati</taxon>
        <taxon>Methanobacteriota</taxon>
        <taxon>Stenosarchaea group</taxon>
        <taxon>Methanomicrobia</taxon>
        <taxon>Methanomicrobiales</taxon>
        <taxon>Methanomicrobiaceae</taxon>
        <taxon>Methanolacinia</taxon>
    </lineage>
</organism>
<dbReference type="HOGENOM" id="CLU_075000_0_0_2"/>
<evidence type="ECO:0008006" key="4">
    <source>
        <dbReference type="Google" id="ProtNLM"/>
    </source>
</evidence>
<dbReference type="AlphaFoldDB" id="E1RI99"/>
<dbReference type="InterPro" id="IPR004425">
    <property type="entry name" value="MJ0106-like"/>
</dbReference>
<proteinExistence type="predicted"/>
<dbReference type="InterPro" id="IPR038389">
    <property type="entry name" value="PSMG2_sf"/>
</dbReference>
<dbReference type="Pfam" id="PF09754">
    <property type="entry name" value="PAC2"/>
    <property type="match status" value="1"/>
</dbReference>
<evidence type="ECO:0000256" key="1">
    <source>
        <dbReference type="SAM" id="MobiDB-lite"/>
    </source>
</evidence>
<dbReference type="NCBIfam" id="TIGR00161">
    <property type="entry name" value="proteasome assembly chaperone family protein"/>
    <property type="match status" value="1"/>
</dbReference>
<reference evidence="2 3" key="1">
    <citation type="journal article" date="2010" name="Stand. Genomic Sci.">
        <title>Complete genome sequence of Methanoplanus petrolearius type strain (SEBR 4847).</title>
        <authorList>
            <person name="Brambilla E."/>
            <person name="Djao O.D."/>
            <person name="Daligault H."/>
            <person name="Lapidus A."/>
            <person name="Lucas S."/>
            <person name="Hammon N."/>
            <person name="Nolan M."/>
            <person name="Tice H."/>
            <person name="Cheng J.F."/>
            <person name="Han C."/>
            <person name="Tapia R."/>
            <person name="Goodwin L."/>
            <person name="Pitluck S."/>
            <person name="Liolios K."/>
            <person name="Ivanova N."/>
            <person name="Mavromatis K."/>
            <person name="Mikhailova N."/>
            <person name="Pati A."/>
            <person name="Chen A."/>
            <person name="Palaniappan K."/>
            <person name="Land M."/>
            <person name="Hauser L."/>
            <person name="Chang Y.J."/>
            <person name="Jeffries C.D."/>
            <person name="Rohde M."/>
            <person name="Spring S."/>
            <person name="Sikorski J."/>
            <person name="Goker M."/>
            <person name="Woyke T."/>
            <person name="Bristow J."/>
            <person name="Eisen J.A."/>
            <person name="Markowitz V."/>
            <person name="Hugenholtz P."/>
            <person name="Kyrpides N.C."/>
            <person name="Klenk H.P."/>
        </authorList>
    </citation>
    <scope>NUCLEOTIDE SEQUENCE [LARGE SCALE GENOMIC DNA]</scope>
    <source>
        <strain evidence="3">DSM 11571 / OCM 486 / SEBR 4847</strain>
    </source>
</reference>
<gene>
    <name evidence="2" type="ordered locus">Mpet_1812</name>
</gene>